<protein>
    <submittedName>
        <fullName evidence="2">Uncharacterized protein</fullName>
    </submittedName>
</protein>
<sequence>MNKPAGKKVIKKKKSPDSERPQMKVVTSDTCAACRTPCHRGLSYLARMSQPGAMGNGVPCVLTLPPAARPSSAFVNH</sequence>
<name>A0A4S4BH73_9BACL</name>
<reference evidence="2 3" key="1">
    <citation type="submission" date="2019-04" db="EMBL/GenBank/DDBJ databases">
        <title>Cohnella sp. nov. isolated from preserved vegetables.</title>
        <authorList>
            <person name="Lin S.-Y."/>
            <person name="Hung M.-H."/>
            <person name="Young C.-C."/>
        </authorList>
    </citation>
    <scope>NUCLEOTIDE SEQUENCE [LARGE SCALE GENOMIC DNA]</scope>
    <source>
        <strain evidence="2 3">CC-MHH1044</strain>
    </source>
</reference>
<gene>
    <name evidence="2" type="ORF">E6C55_27615</name>
</gene>
<keyword evidence="3" id="KW-1185">Reference proteome</keyword>
<proteinExistence type="predicted"/>
<evidence type="ECO:0000313" key="3">
    <source>
        <dbReference type="Proteomes" id="UP000310636"/>
    </source>
</evidence>
<dbReference type="AlphaFoldDB" id="A0A4S4BH73"/>
<organism evidence="2 3">
    <name type="scientific">Cohnella fermenti</name>
    <dbReference type="NCBI Taxonomy" id="2565925"/>
    <lineage>
        <taxon>Bacteria</taxon>
        <taxon>Bacillati</taxon>
        <taxon>Bacillota</taxon>
        <taxon>Bacilli</taxon>
        <taxon>Bacillales</taxon>
        <taxon>Paenibacillaceae</taxon>
        <taxon>Cohnella</taxon>
    </lineage>
</organism>
<dbReference type="OrthoDB" id="2382331at2"/>
<feature type="region of interest" description="Disordered" evidence="1">
    <location>
        <begin position="1"/>
        <end position="24"/>
    </location>
</feature>
<dbReference type="EMBL" id="SSOB01000048">
    <property type="protein sequence ID" value="THF73877.1"/>
    <property type="molecule type" value="Genomic_DNA"/>
</dbReference>
<dbReference type="RefSeq" id="WP_136373054.1">
    <property type="nucleotide sequence ID" value="NZ_SSOB01000048.1"/>
</dbReference>
<comment type="caution">
    <text evidence="2">The sequence shown here is derived from an EMBL/GenBank/DDBJ whole genome shotgun (WGS) entry which is preliminary data.</text>
</comment>
<evidence type="ECO:0000313" key="2">
    <source>
        <dbReference type="EMBL" id="THF73877.1"/>
    </source>
</evidence>
<evidence type="ECO:0000256" key="1">
    <source>
        <dbReference type="SAM" id="MobiDB-lite"/>
    </source>
</evidence>
<feature type="compositionally biased region" description="Basic residues" evidence="1">
    <location>
        <begin position="1"/>
        <end position="14"/>
    </location>
</feature>
<accession>A0A4S4BH73</accession>
<dbReference type="Proteomes" id="UP000310636">
    <property type="component" value="Unassembled WGS sequence"/>
</dbReference>